<dbReference type="RefSeq" id="WP_136425869.1">
    <property type="nucleotide sequence ID" value="NZ_SSSM01000001.1"/>
</dbReference>
<accession>A0A4S4FS29</accession>
<sequence>MSVVSPNGSATTSTGVMLESIHQGEVRTGVEMCVEVDEPVSGTYRVTIDTAKEGSGGFEVVLP</sequence>
<gene>
    <name evidence="1" type="ORF">E6C64_01635</name>
</gene>
<protein>
    <submittedName>
        <fullName evidence="1">Uncharacterized protein</fullName>
    </submittedName>
</protein>
<dbReference type="EMBL" id="SSSM01000001">
    <property type="protein sequence ID" value="THG33088.1"/>
    <property type="molecule type" value="Genomic_DNA"/>
</dbReference>
<evidence type="ECO:0000313" key="1">
    <source>
        <dbReference type="EMBL" id="THG33088.1"/>
    </source>
</evidence>
<evidence type="ECO:0000313" key="2">
    <source>
        <dbReference type="Proteomes" id="UP000309133"/>
    </source>
</evidence>
<dbReference type="AlphaFoldDB" id="A0A4S4FS29"/>
<dbReference type="Proteomes" id="UP000309133">
    <property type="component" value="Unassembled WGS sequence"/>
</dbReference>
<keyword evidence="2" id="KW-1185">Reference proteome</keyword>
<name>A0A4S4FS29_9MICO</name>
<organism evidence="1 2">
    <name type="scientific">Naasia lichenicola</name>
    <dbReference type="NCBI Taxonomy" id="2565933"/>
    <lineage>
        <taxon>Bacteria</taxon>
        <taxon>Bacillati</taxon>
        <taxon>Actinomycetota</taxon>
        <taxon>Actinomycetes</taxon>
        <taxon>Micrococcales</taxon>
        <taxon>Microbacteriaceae</taxon>
        <taxon>Naasia</taxon>
    </lineage>
</organism>
<reference evidence="1 2" key="1">
    <citation type="submission" date="2019-04" db="EMBL/GenBank/DDBJ databases">
        <authorList>
            <person name="Jiang L."/>
        </authorList>
    </citation>
    <scope>NUCLEOTIDE SEQUENCE [LARGE SCALE GENOMIC DNA]</scope>
    <source>
        <strain evidence="1 2">YIM 131853</strain>
    </source>
</reference>
<comment type="caution">
    <text evidence="1">The sequence shown here is derived from an EMBL/GenBank/DDBJ whole genome shotgun (WGS) entry which is preliminary data.</text>
</comment>
<proteinExistence type="predicted"/>